<dbReference type="STRING" id="59561.AQZ59_00760"/>
<dbReference type="Proteomes" id="UP000054404">
    <property type="component" value="Unassembled WGS sequence"/>
</dbReference>
<evidence type="ECO:0000313" key="3">
    <source>
        <dbReference type="EMBL" id="MDK8601699.1"/>
    </source>
</evidence>
<evidence type="ECO:0000313" key="2">
    <source>
        <dbReference type="EMBL" id="KTF04239.1"/>
    </source>
</evidence>
<organism evidence="2 4">
    <name type="scientific">Trueperella bernardiae</name>
    <dbReference type="NCBI Taxonomy" id="59561"/>
    <lineage>
        <taxon>Bacteria</taxon>
        <taxon>Bacillati</taxon>
        <taxon>Actinomycetota</taxon>
        <taxon>Actinomycetes</taxon>
        <taxon>Actinomycetales</taxon>
        <taxon>Actinomycetaceae</taxon>
        <taxon>Trueperella</taxon>
    </lineage>
</organism>
<name>A0A0W1KKT6_9ACTO</name>
<reference evidence="3" key="2">
    <citation type="submission" date="2023-05" db="EMBL/GenBank/DDBJ databases">
        <title>Genomic Catalog of Human Bladder Bacteria.</title>
        <authorList>
            <person name="Du J."/>
        </authorList>
    </citation>
    <scope>NUCLEOTIDE SEQUENCE</scope>
    <source>
        <strain evidence="3">UMB1304A</strain>
    </source>
</reference>
<protein>
    <submittedName>
        <fullName evidence="2">Uncharacterized protein</fullName>
    </submittedName>
</protein>
<feature type="region of interest" description="Disordered" evidence="1">
    <location>
        <begin position="1"/>
        <end position="40"/>
    </location>
</feature>
<dbReference type="OrthoDB" id="3268203at2"/>
<comment type="caution">
    <text evidence="2">The sequence shown here is derived from an EMBL/GenBank/DDBJ whole genome shotgun (WGS) entry which is preliminary data.</text>
</comment>
<dbReference type="PATRIC" id="fig|59561.3.peg.752"/>
<dbReference type="AlphaFoldDB" id="A0A0W1KKT6"/>
<proteinExistence type="predicted"/>
<feature type="compositionally biased region" description="Low complexity" evidence="1">
    <location>
        <begin position="16"/>
        <end position="33"/>
    </location>
</feature>
<gene>
    <name evidence="2" type="ORF">AQZ59_00760</name>
    <name evidence="3" type="ORF">QP858_04380</name>
</gene>
<keyword evidence="4" id="KW-1185">Reference proteome</keyword>
<accession>A0A0W1KKT6</accession>
<dbReference type="EMBL" id="JASPDQ010000007">
    <property type="protein sequence ID" value="MDK8601699.1"/>
    <property type="molecule type" value="Genomic_DNA"/>
</dbReference>
<sequence length="119" mass="11729">MNAPARLSAPAANVGAPARPASLRPASPANAASQRPGSPAYSVADRVLAEIRAGGTIPNVAKKTGTSEVFVRVLVDHLERTGLGGSASSLCSSGQGACGPNGAQTDEALISCAGCAFAR</sequence>
<dbReference type="RefSeq" id="WP_062613279.1">
    <property type="nucleotide sequence ID" value="NZ_CALTZF010000002.1"/>
</dbReference>
<dbReference type="EMBL" id="LNIZ01000003">
    <property type="protein sequence ID" value="KTF04239.1"/>
    <property type="molecule type" value="Genomic_DNA"/>
</dbReference>
<reference evidence="2 4" key="1">
    <citation type="submission" date="2015-11" db="EMBL/GenBank/DDBJ databases">
        <title>Draft Genome Sequence of the Type Strain Trueperella bernardiae LCDC 89-0504T, Isolated from Blood Culture.</title>
        <authorList>
            <person name="Bernier A.-M."/>
            <person name="Bernard K."/>
        </authorList>
    </citation>
    <scope>NUCLEOTIDE SEQUENCE [LARGE SCALE GENOMIC DNA]</scope>
    <source>
        <strain evidence="2 4">LCDC 89-0504</strain>
    </source>
</reference>
<dbReference type="Proteomes" id="UP001225576">
    <property type="component" value="Unassembled WGS sequence"/>
</dbReference>
<evidence type="ECO:0000313" key="4">
    <source>
        <dbReference type="Proteomes" id="UP000054404"/>
    </source>
</evidence>
<evidence type="ECO:0000256" key="1">
    <source>
        <dbReference type="SAM" id="MobiDB-lite"/>
    </source>
</evidence>